<comment type="caution">
    <text evidence="1">The sequence shown here is derived from an EMBL/GenBank/DDBJ whole genome shotgun (WGS) entry which is preliminary data.</text>
</comment>
<name>A0A4Q7ZDH2_9GAMM</name>
<sequence length="354" mass="38602">MRVGLFRVLFWARIIAFSDGTGRDRVKYSISVAGRVLLTGVMAVLAGCGGNGKVTVSPTKYRLLEIRGYTYSGTTPTQTSRQSFSYNSGNEPETVIYFKGKGANGAWGDNDDVISYYVSCAYSGKMDVGAYDLESEIYDGLNSLFTGFGVALGGITQEDVSRSCASNYNNQSALTMKLYNGPGADGVWKTADDAVLATINWKMPGTAADSEVTVTAPSVTGYTATTTLHDNYAFSNGAIRDLVRPGYYRHYELNPQNRPTRISMYSYSGPFSAWLSRNAASDLRLEHTDFSYGTNDVVKCHYDLMGMPTDASRDVIVNGLLSERQRFDAGLDLTPCTGDDAVTYLEGFTFEKAQ</sequence>
<organism evidence="1 2">
    <name type="scientific">Fluviicoccus keumensis</name>
    <dbReference type="NCBI Taxonomy" id="1435465"/>
    <lineage>
        <taxon>Bacteria</taxon>
        <taxon>Pseudomonadati</taxon>
        <taxon>Pseudomonadota</taxon>
        <taxon>Gammaproteobacteria</taxon>
        <taxon>Moraxellales</taxon>
        <taxon>Moraxellaceae</taxon>
        <taxon>Fluviicoccus</taxon>
    </lineage>
</organism>
<accession>A0A4Q7ZDH2</accession>
<dbReference type="EMBL" id="SHKX01000010">
    <property type="protein sequence ID" value="RZU47939.1"/>
    <property type="molecule type" value="Genomic_DNA"/>
</dbReference>
<keyword evidence="2" id="KW-1185">Reference proteome</keyword>
<proteinExistence type="predicted"/>
<evidence type="ECO:0000313" key="1">
    <source>
        <dbReference type="EMBL" id="RZU47939.1"/>
    </source>
</evidence>
<reference evidence="1 2" key="1">
    <citation type="submission" date="2019-02" db="EMBL/GenBank/DDBJ databases">
        <title>Genomic Encyclopedia of Type Strains, Phase IV (KMG-IV): sequencing the most valuable type-strain genomes for metagenomic binning, comparative biology and taxonomic classification.</title>
        <authorList>
            <person name="Goeker M."/>
        </authorList>
    </citation>
    <scope>NUCLEOTIDE SEQUENCE [LARGE SCALE GENOMIC DNA]</scope>
    <source>
        <strain evidence="1 2">DSM 105135</strain>
    </source>
</reference>
<dbReference type="Proteomes" id="UP000292423">
    <property type="component" value="Unassembled WGS sequence"/>
</dbReference>
<evidence type="ECO:0000313" key="2">
    <source>
        <dbReference type="Proteomes" id="UP000292423"/>
    </source>
</evidence>
<gene>
    <name evidence="1" type="ORF">EV700_0908</name>
</gene>
<dbReference type="AlphaFoldDB" id="A0A4Q7ZDH2"/>
<protein>
    <submittedName>
        <fullName evidence="1">Uncharacterized protein</fullName>
    </submittedName>
</protein>